<evidence type="ECO:0000256" key="5">
    <source>
        <dbReference type="ARBA" id="ARBA00022692"/>
    </source>
</evidence>
<organism evidence="11 12">
    <name type="scientific">Parendozoicomonas haliclonae</name>
    <dbReference type="NCBI Taxonomy" id="1960125"/>
    <lineage>
        <taxon>Bacteria</taxon>
        <taxon>Pseudomonadati</taxon>
        <taxon>Pseudomonadota</taxon>
        <taxon>Gammaproteobacteria</taxon>
        <taxon>Oceanospirillales</taxon>
        <taxon>Endozoicomonadaceae</taxon>
        <taxon>Parendozoicomonas</taxon>
    </lineage>
</organism>
<dbReference type="OrthoDB" id="9808531at2"/>
<evidence type="ECO:0000256" key="4">
    <source>
        <dbReference type="ARBA" id="ARBA00022475"/>
    </source>
</evidence>
<dbReference type="Proteomes" id="UP000196573">
    <property type="component" value="Unassembled WGS sequence"/>
</dbReference>
<sequence>MINNSLAGGHAGRSTGRFWHDPAVRSLLIQASAFLIIAATAYYLVSNLVINLNARNIPIGLNFLSERAGFDIGDTAIAYTANDTYGRALIVGVLNTLKVSLIAIALATVIGVIVGIARLSQNFLVKNITRIYVEYMRNVPLLLQLFFWYALLTKALPGARDALNPAAGVFLSNRGLFLPTLETNTDFYYLMAGLFVGLAAAVFWAVRTKGIQKNSGRQLPVLLPVLGLLGIGGLLGWLLGPQNIVVDMPALKGFNFKGGIEITTEFLCLLLGLVTYTSAFIAENVRSGILSVNKGQHEAASSLGLSPARSQRLIILPQALRVIIPPTTSQYMNVIKNSSLGVAIGYPDLVSVAGTSLNQTGQAVECISLIMLVYLFTSLSTSLFMNWYNARVALAER</sequence>
<dbReference type="GO" id="GO:0006865">
    <property type="term" value="P:amino acid transport"/>
    <property type="evidence" value="ECO:0007669"/>
    <property type="project" value="UniProtKB-KW"/>
</dbReference>
<keyword evidence="5 9" id="KW-0812">Transmembrane</keyword>
<dbReference type="GO" id="GO:0022857">
    <property type="term" value="F:transmembrane transporter activity"/>
    <property type="evidence" value="ECO:0007669"/>
    <property type="project" value="InterPro"/>
</dbReference>
<reference evidence="11 12" key="1">
    <citation type="submission" date="2017-03" db="EMBL/GenBank/DDBJ databases">
        <authorList>
            <person name="Afonso C.L."/>
            <person name="Miller P.J."/>
            <person name="Scott M.A."/>
            <person name="Spackman E."/>
            <person name="Goraichik I."/>
            <person name="Dimitrov K.M."/>
            <person name="Suarez D.L."/>
            <person name="Swayne D.E."/>
        </authorList>
    </citation>
    <scope>NUCLEOTIDE SEQUENCE [LARGE SCALE GENOMIC DNA]</scope>
    <source>
        <strain evidence="11">SB41UT1</strain>
    </source>
</reference>
<feature type="domain" description="ABC transmembrane type-1" evidence="10">
    <location>
        <begin position="93"/>
        <end position="385"/>
    </location>
</feature>
<proteinExistence type="inferred from homology"/>
<dbReference type="NCBIfam" id="TIGR01726">
    <property type="entry name" value="HEQRo_perm_3TM"/>
    <property type="match status" value="1"/>
</dbReference>
<evidence type="ECO:0000259" key="10">
    <source>
        <dbReference type="PROSITE" id="PS50928"/>
    </source>
</evidence>
<dbReference type="AlphaFoldDB" id="A0A1X7AJ89"/>
<evidence type="ECO:0000256" key="2">
    <source>
        <dbReference type="ARBA" id="ARBA00010072"/>
    </source>
</evidence>
<evidence type="ECO:0000313" key="12">
    <source>
        <dbReference type="Proteomes" id="UP000196573"/>
    </source>
</evidence>
<feature type="transmembrane region" description="Helical" evidence="9">
    <location>
        <begin position="260"/>
        <end position="282"/>
    </location>
</feature>
<dbReference type="GO" id="GO:0043190">
    <property type="term" value="C:ATP-binding cassette (ABC) transporter complex"/>
    <property type="evidence" value="ECO:0007669"/>
    <property type="project" value="InterPro"/>
</dbReference>
<comment type="similarity">
    <text evidence="2">Belongs to the binding-protein-dependent transport system permease family. HisMQ subfamily.</text>
</comment>
<dbReference type="EMBL" id="FWPT01000004">
    <property type="protein sequence ID" value="SMA46368.1"/>
    <property type="molecule type" value="Genomic_DNA"/>
</dbReference>
<evidence type="ECO:0000313" key="11">
    <source>
        <dbReference type="EMBL" id="SMA46368.1"/>
    </source>
</evidence>
<keyword evidence="12" id="KW-1185">Reference proteome</keyword>
<keyword evidence="3 9" id="KW-0813">Transport</keyword>
<dbReference type="InterPro" id="IPR010065">
    <property type="entry name" value="AA_ABC_transptr_permease_3TM"/>
</dbReference>
<evidence type="ECO:0000256" key="3">
    <source>
        <dbReference type="ARBA" id="ARBA00022448"/>
    </source>
</evidence>
<dbReference type="CDD" id="cd06261">
    <property type="entry name" value="TM_PBP2"/>
    <property type="match status" value="1"/>
</dbReference>
<keyword evidence="4" id="KW-1003">Cell membrane</keyword>
<evidence type="ECO:0000256" key="9">
    <source>
        <dbReference type="RuleBase" id="RU363032"/>
    </source>
</evidence>
<keyword evidence="6" id="KW-0029">Amino-acid transport</keyword>
<dbReference type="Pfam" id="PF00528">
    <property type="entry name" value="BPD_transp_1"/>
    <property type="match status" value="1"/>
</dbReference>
<feature type="transmembrane region" description="Helical" evidence="9">
    <location>
        <begin position="366"/>
        <end position="388"/>
    </location>
</feature>
<dbReference type="Gene3D" id="1.10.3720.10">
    <property type="entry name" value="MetI-like"/>
    <property type="match status" value="2"/>
</dbReference>
<dbReference type="PANTHER" id="PTHR30614">
    <property type="entry name" value="MEMBRANE COMPONENT OF AMINO ACID ABC TRANSPORTER"/>
    <property type="match status" value="1"/>
</dbReference>
<dbReference type="RefSeq" id="WP_087109656.1">
    <property type="nucleotide sequence ID" value="NZ_CBCSCN010000002.1"/>
</dbReference>
<dbReference type="SUPFAM" id="SSF161098">
    <property type="entry name" value="MetI-like"/>
    <property type="match status" value="1"/>
</dbReference>
<evidence type="ECO:0000256" key="7">
    <source>
        <dbReference type="ARBA" id="ARBA00022989"/>
    </source>
</evidence>
<feature type="transmembrane region" description="Helical" evidence="9">
    <location>
        <begin position="187"/>
        <end position="207"/>
    </location>
</feature>
<dbReference type="InterPro" id="IPR000515">
    <property type="entry name" value="MetI-like"/>
</dbReference>
<comment type="subcellular location">
    <subcellularLocation>
        <location evidence="1">Cell inner membrane</location>
        <topology evidence="1">Multi-pass membrane protein</topology>
    </subcellularLocation>
    <subcellularLocation>
        <location evidence="9">Cell membrane</location>
        <topology evidence="9">Multi-pass membrane protein</topology>
    </subcellularLocation>
</comment>
<dbReference type="InterPro" id="IPR043429">
    <property type="entry name" value="ArtM/GltK/GlnP/TcyL/YhdX-like"/>
</dbReference>
<name>A0A1X7AJ89_9GAMM</name>
<feature type="transmembrane region" description="Helical" evidence="9">
    <location>
        <begin position="27"/>
        <end position="45"/>
    </location>
</feature>
<feature type="transmembrane region" description="Helical" evidence="9">
    <location>
        <begin position="219"/>
        <end position="240"/>
    </location>
</feature>
<protein>
    <submittedName>
        <fullName evidence="11">Putative glutamine ABC transporter permease protein GlnM</fullName>
    </submittedName>
</protein>
<accession>A0A1X7AJ89</accession>
<feature type="transmembrane region" description="Helical" evidence="9">
    <location>
        <begin position="99"/>
        <end position="119"/>
    </location>
</feature>
<gene>
    <name evidence="11" type="primary">glnM</name>
    <name evidence="11" type="ORF">EHSB41UT_02154</name>
</gene>
<dbReference type="PANTHER" id="PTHR30614:SF37">
    <property type="entry name" value="AMINO-ACID ABC TRANSPORTER PERMEASE PROTEIN YHDX-RELATED"/>
    <property type="match status" value="1"/>
</dbReference>
<keyword evidence="8 9" id="KW-0472">Membrane</keyword>
<evidence type="ECO:0000256" key="8">
    <source>
        <dbReference type="ARBA" id="ARBA00023136"/>
    </source>
</evidence>
<evidence type="ECO:0000256" key="1">
    <source>
        <dbReference type="ARBA" id="ARBA00004429"/>
    </source>
</evidence>
<dbReference type="PROSITE" id="PS50928">
    <property type="entry name" value="ABC_TM1"/>
    <property type="match status" value="1"/>
</dbReference>
<evidence type="ECO:0000256" key="6">
    <source>
        <dbReference type="ARBA" id="ARBA00022970"/>
    </source>
</evidence>
<dbReference type="InterPro" id="IPR035906">
    <property type="entry name" value="MetI-like_sf"/>
</dbReference>
<keyword evidence="7 9" id="KW-1133">Transmembrane helix</keyword>